<keyword evidence="2" id="KW-1185">Reference proteome</keyword>
<name>A0ABS7W1X9_STROV</name>
<dbReference type="Proteomes" id="UP000758701">
    <property type="component" value="Unassembled WGS sequence"/>
</dbReference>
<protein>
    <recommendedName>
        <fullName evidence="3">DUF4365 domain-containing protein</fullName>
    </recommendedName>
</protein>
<evidence type="ECO:0000313" key="1">
    <source>
        <dbReference type="EMBL" id="MBZ6151519.1"/>
    </source>
</evidence>
<organism evidence="1 2">
    <name type="scientific">Streptomyces olivaceus</name>
    <dbReference type="NCBI Taxonomy" id="47716"/>
    <lineage>
        <taxon>Bacteria</taxon>
        <taxon>Bacillati</taxon>
        <taxon>Actinomycetota</taxon>
        <taxon>Actinomycetes</taxon>
        <taxon>Kitasatosporales</taxon>
        <taxon>Streptomycetaceae</taxon>
        <taxon>Streptomyces</taxon>
    </lineage>
</organism>
<sequence length="212" mass="22969">MGTELGPMAIARRSGDELIHANGRTVGKLADFWSWACSDLTSNTMRGVLAEYLVATALGAATGTRTEWDAVDIRTPQNWRIEVKSTAYLQSWAQSQTSKVSFGIAPASGWDARTDITPADALRSADVYVFCLLHHREKQTLDPLDPGQWTFYVLPTHVLDERCRLQKTITLASLESLKPLKTGFVGLPEAVSACAGPSLPASGETSRFVGSA</sequence>
<gene>
    <name evidence="1" type="ORF">KVH32_10090</name>
</gene>
<reference evidence="1 2" key="1">
    <citation type="submission" date="2021-06" db="EMBL/GenBank/DDBJ databases">
        <title>Ecological speciation of a Streptomyces species isolated from different habitats and geographic origins.</title>
        <authorList>
            <person name="Wang J."/>
        </authorList>
    </citation>
    <scope>NUCLEOTIDE SEQUENCE [LARGE SCALE GENOMIC DNA]</scope>
    <source>
        <strain evidence="1 2">FXJ8.012</strain>
    </source>
</reference>
<evidence type="ECO:0000313" key="2">
    <source>
        <dbReference type="Proteomes" id="UP000758701"/>
    </source>
</evidence>
<accession>A0ABS7W1X9</accession>
<evidence type="ECO:0008006" key="3">
    <source>
        <dbReference type="Google" id="ProtNLM"/>
    </source>
</evidence>
<proteinExistence type="predicted"/>
<dbReference type="EMBL" id="JAHSTP010000003">
    <property type="protein sequence ID" value="MBZ6151519.1"/>
    <property type="molecule type" value="Genomic_DNA"/>
</dbReference>
<comment type="caution">
    <text evidence="1">The sequence shown here is derived from an EMBL/GenBank/DDBJ whole genome shotgun (WGS) entry which is preliminary data.</text>
</comment>